<dbReference type="AlphaFoldDB" id="A0A7S4P013"/>
<protein>
    <recommendedName>
        <fullName evidence="6">MYND-type domain-containing protein</fullName>
    </recommendedName>
</protein>
<dbReference type="Gene3D" id="6.10.140.2220">
    <property type="match status" value="1"/>
</dbReference>
<dbReference type="PANTHER" id="PTHR12197:SF292">
    <property type="entry name" value="SET DOMAIN-CONTAINING PROTEIN"/>
    <property type="match status" value="1"/>
</dbReference>
<evidence type="ECO:0000256" key="3">
    <source>
        <dbReference type="ARBA" id="ARBA00022833"/>
    </source>
</evidence>
<dbReference type="GO" id="GO:0008270">
    <property type="term" value="F:zinc ion binding"/>
    <property type="evidence" value="ECO:0007669"/>
    <property type="project" value="UniProtKB-KW"/>
</dbReference>
<feature type="signal peptide" evidence="5">
    <location>
        <begin position="1"/>
        <end position="23"/>
    </location>
</feature>
<evidence type="ECO:0000313" key="7">
    <source>
        <dbReference type="EMBL" id="CAE2318702.1"/>
    </source>
</evidence>
<proteinExistence type="predicted"/>
<dbReference type="InterPro" id="IPR002893">
    <property type="entry name" value="Znf_MYND"/>
</dbReference>
<keyword evidence="5" id="KW-0732">Signal</keyword>
<keyword evidence="2 4" id="KW-0863">Zinc-finger</keyword>
<dbReference type="PANTHER" id="PTHR12197">
    <property type="entry name" value="HISTONE-LYSINE N-METHYLTRANSFERASE SMYD"/>
    <property type="match status" value="1"/>
</dbReference>
<dbReference type="Gene3D" id="1.10.220.160">
    <property type="match status" value="1"/>
</dbReference>
<dbReference type="EMBL" id="HBKR01026102">
    <property type="protein sequence ID" value="CAE2318702.1"/>
    <property type="molecule type" value="Transcribed_RNA"/>
</dbReference>
<keyword evidence="1" id="KW-0479">Metal-binding</keyword>
<sequence length="296" mass="33593">MSKGIPWFVFFSSFFFLPFPSNNHPSTMEDHSQNFLRRWIDKSSSGLCQLERREVGGRTLFATVDLPSGTVLFSETPYSLSFRQCFRKSSCCVCGKVAQKKKEGSSCQGCQKVWFCGQKCQTAAARYHSRVVCYVAKKNLISKALSKLKGKDRLGEEDDDDEWTVYDALSTLATRYGDSTREREIVDVLCADFEELPPSQQERIDRLSDITWGVCKFVPLALWGDSLASVPFSLQDVRNVIIRQHCNAFGIYSKRNTRRGTSQNPSLFPFPLNKRPLPSFPLTLIHSTLLFSPIHS</sequence>
<organism evidence="7">
    <name type="scientific">Paramoeba aestuarina</name>
    <dbReference type="NCBI Taxonomy" id="180227"/>
    <lineage>
        <taxon>Eukaryota</taxon>
        <taxon>Amoebozoa</taxon>
        <taxon>Discosea</taxon>
        <taxon>Flabellinia</taxon>
        <taxon>Dactylopodida</taxon>
        <taxon>Paramoebidae</taxon>
        <taxon>Paramoeba</taxon>
    </lineage>
</organism>
<accession>A0A7S4P013</accession>
<evidence type="ECO:0000256" key="2">
    <source>
        <dbReference type="ARBA" id="ARBA00022771"/>
    </source>
</evidence>
<evidence type="ECO:0000259" key="6">
    <source>
        <dbReference type="PROSITE" id="PS50865"/>
    </source>
</evidence>
<dbReference type="SUPFAM" id="SSF82199">
    <property type="entry name" value="SET domain"/>
    <property type="match status" value="1"/>
</dbReference>
<dbReference type="InterPro" id="IPR046341">
    <property type="entry name" value="SET_dom_sf"/>
</dbReference>
<evidence type="ECO:0000256" key="1">
    <source>
        <dbReference type="ARBA" id="ARBA00022723"/>
    </source>
</evidence>
<feature type="domain" description="MYND-type" evidence="6">
    <location>
        <begin position="91"/>
        <end position="133"/>
    </location>
</feature>
<reference evidence="7" key="1">
    <citation type="submission" date="2021-01" db="EMBL/GenBank/DDBJ databases">
        <authorList>
            <person name="Corre E."/>
            <person name="Pelletier E."/>
            <person name="Niang G."/>
            <person name="Scheremetjew M."/>
            <person name="Finn R."/>
            <person name="Kale V."/>
            <person name="Holt S."/>
            <person name="Cochrane G."/>
            <person name="Meng A."/>
            <person name="Brown T."/>
            <person name="Cohen L."/>
        </authorList>
    </citation>
    <scope>NUCLEOTIDE SEQUENCE</scope>
    <source>
        <strain evidence="7">SoJaBio B1-5/56/2</strain>
    </source>
</reference>
<evidence type="ECO:0000256" key="5">
    <source>
        <dbReference type="SAM" id="SignalP"/>
    </source>
</evidence>
<dbReference type="PROSITE" id="PS50865">
    <property type="entry name" value="ZF_MYND_2"/>
    <property type="match status" value="1"/>
</dbReference>
<dbReference type="InterPro" id="IPR050869">
    <property type="entry name" value="H3K4_H4K5_MeTrfase"/>
</dbReference>
<dbReference type="PROSITE" id="PS01360">
    <property type="entry name" value="ZF_MYND_1"/>
    <property type="match status" value="1"/>
</dbReference>
<gene>
    <name evidence="7" type="ORF">NAES01612_LOCUS17100</name>
</gene>
<name>A0A7S4P013_9EUKA</name>
<dbReference type="Gene3D" id="2.170.270.10">
    <property type="entry name" value="SET domain"/>
    <property type="match status" value="1"/>
</dbReference>
<dbReference type="SUPFAM" id="SSF144232">
    <property type="entry name" value="HIT/MYND zinc finger-like"/>
    <property type="match status" value="1"/>
</dbReference>
<feature type="chain" id="PRO_5030548708" description="MYND-type domain-containing protein" evidence="5">
    <location>
        <begin position="24"/>
        <end position="296"/>
    </location>
</feature>
<keyword evidence="3" id="KW-0862">Zinc</keyword>
<evidence type="ECO:0000256" key="4">
    <source>
        <dbReference type="PROSITE-ProRule" id="PRU00134"/>
    </source>
</evidence>